<keyword evidence="3" id="KW-0813">Transport</keyword>
<evidence type="ECO:0000313" key="9">
    <source>
        <dbReference type="EMBL" id="NEW05154.1"/>
    </source>
</evidence>
<comment type="similarity">
    <text evidence="2">Belongs to the amino acid-polyamine-organocation (APC) superfamily. Spore germination protein (SGP) (TC 2.A.3.9) family.</text>
</comment>
<feature type="transmembrane region" description="Helical" evidence="8">
    <location>
        <begin position="276"/>
        <end position="300"/>
    </location>
</feature>
<dbReference type="RefSeq" id="WP_163941393.1">
    <property type="nucleotide sequence ID" value="NZ_JAAIKC010000001.1"/>
</dbReference>
<feature type="transmembrane region" description="Helical" evidence="8">
    <location>
        <begin position="194"/>
        <end position="211"/>
    </location>
</feature>
<dbReference type="AlphaFoldDB" id="A0A6G3ZTX0"/>
<evidence type="ECO:0000256" key="8">
    <source>
        <dbReference type="SAM" id="Phobius"/>
    </source>
</evidence>
<evidence type="ECO:0000256" key="7">
    <source>
        <dbReference type="ARBA" id="ARBA00023136"/>
    </source>
</evidence>
<feature type="transmembrane region" description="Helical" evidence="8">
    <location>
        <begin position="45"/>
        <end position="63"/>
    </location>
</feature>
<keyword evidence="4" id="KW-0309">Germination</keyword>
<feature type="transmembrane region" description="Helical" evidence="8">
    <location>
        <begin position="75"/>
        <end position="102"/>
    </location>
</feature>
<evidence type="ECO:0000256" key="4">
    <source>
        <dbReference type="ARBA" id="ARBA00022544"/>
    </source>
</evidence>
<dbReference type="GO" id="GO:0016020">
    <property type="term" value="C:membrane"/>
    <property type="evidence" value="ECO:0007669"/>
    <property type="project" value="UniProtKB-SubCell"/>
</dbReference>
<evidence type="ECO:0000256" key="2">
    <source>
        <dbReference type="ARBA" id="ARBA00007998"/>
    </source>
</evidence>
<evidence type="ECO:0000256" key="1">
    <source>
        <dbReference type="ARBA" id="ARBA00004141"/>
    </source>
</evidence>
<feature type="transmembrane region" description="Helical" evidence="8">
    <location>
        <begin position="151"/>
        <end position="174"/>
    </location>
</feature>
<feature type="transmembrane region" description="Helical" evidence="8">
    <location>
        <begin position="122"/>
        <end position="139"/>
    </location>
</feature>
<evidence type="ECO:0000256" key="5">
    <source>
        <dbReference type="ARBA" id="ARBA00022692"/>
    </source>
</evidence>
<comment type="subcellular location">
    <subcellularLocation>
        <location evidence="1">Membrane</location>
        <topology evidence="1">Multi-pass membrane protein</topology>
    </subcellularLocation>
</comment>
<feature type="transmembrane region" description="Helical" evidence="8">
    <location>
        <begin position="223"/>
        <end position="249"/>
    </location>
</feature>
<keyword evidence="6 8" id="KW-1133">Transmembrane helix</keyword>
<dbReference type="GO" id="GO:0009847">
    <property type="term" value="P:spore germination"/>
    <property type="evidence" value="ECO:0007669"/>
    <property type="project" value="InterPro"/>
</dbReference>
<dbReference type="PANTHER" id="PTHR34975:SF2">
    <property type="entry name" value="SPORE GERMINATION PROTEIN A2"/>
    <property type="match status" value="1"/>
</dbReference>
<dbReference type="InterPro" id="IPR004761">
    <property type="entry name" value="Spore_GerAB"/>
</dbReference>
<dbReference type="PANTHER" id="PTHR34975">
    <property type="entry name" value="SPORE GERMINATION PROTEIN A2"/>
    <property type="match status" value="1"/>
</dbReference>
<keyword evidence="5 8" id="KW-0812">Transmembrane</keyword>
<dbReference type="Pfam" id="PF03845">
    <property type="entry name" value="Spore_permease"/>
    <property type="match status" value="1"/>
</dbReference>
<feature type="transmembrane region" description="Helical" evidence="8">
    <location>
        <begin position="312"/>
        <end position="330"/>
    </location>
</feature>
<feature type="transmembrane region" description="Helical" evidence="8">
    <location>
        <begin position="12"/>
        <end position="33"/>
    </location>
</feature>
<gene>
    <name evidence="9" type="ORF">GK047_03855</name>
</gene>
<evidence type="ECO:0000256" key="6">
    <source>
        <dbReference type="ARBA" id="ARBA00022989"/>
    </source>
</evidence>
<feature type="transmembrane region" description="Helical" evidence="8">
    <location>
        <begin position="336"/>
        <end position="359"/>
    </location>
</feature>
<comment type="caution">
    <text evidence="9">The sequence shown here is derived from an EMBL/GenBank/DDBJ whole genome shotgun (WGS) entry which is preliminary data.</text>
</comment>
<reference evidence="9" key="1">
    <citation type="submission" date="2020-02" db="EMBL/GenBank/DDBJ databases">
        <authorList>
            <person name="Shen X.-R."/>
            <person name="Zhang Y.-X."/>
        </authorList>
    </citation>
    <scope>NUCLEOTIDE SEQUENCE</scope>
    <source>
        <strain evidence="9">SYP-B3998</strain>
    </source>
</reference>
<sequence>MKFFEYGEKEVNFMDMAVTIASMIIGVGVLILPRSLAQTTHSSDGWISMTVAGLLAIGIAWYLAKIAIHFSKQGFFAYAAAAVTKPVAYVVTTALAIYFLTFCAFEARAIANIAKQYLFERTPVEAIALTFLMVVVYAVSGSRVGLIRLNILFLPFIFGITLTVLIFSTSIFSFEDLKPFFITNWRDLAIGVKDSTFSFLGFEIILFYISLMSKPKDAPKAAIIGVAIPVFLYIAIYIICVGVFSQFALKEITFPAVELAKEMQIPGEFFERFESIFFTIWIMTVFTTTIMAFDCSICALRSMFTQVKRKTWVLILSPAIYMTCMLPRNMSDFSKLGTFISYFGMVIAIIAPGLVYLIAKLRKVKSDAT</sequence>
<dbReference type="NCBIfam" id="TIGR00912">
    <property type="entry name" value="2A0309"/>
    <property type="match status" value="1"/>
</dbReference>
<evidence type="ECO:0000256" key="3">
    <source>
        <dbReference type="ARBA" id="ARBA00022448"/>
    </source>
</evidence>
<proteinExistence type="inferred from homology"/>
<accession>A0A6G3ZTX0</accession>
<name>A0A6G3ZTX0_9BACL</name>
<dbReference type="EMBL" id="JAAIKC010000001">
    <property type="protein sequence ID" value="NEW05154.1"/>
    <property type="molecule type" value="Genomic_DNA"/>
</dbReference>
<organism evidence="9">
    <name type="scientific">Paenibacillus sp. SYP-B3998</name>
    <dbReference type="NCBI Taxonomy" id="2678564"/>
    <lineage>
        <taxon>Bacteria</taxon>
        <taxon>Bacillati</taxon>
        <taxon>Bacillota</taxon>
        <taxon>Bacilli</taxon>
        <taxon>Bacillales</taxon>
        <taxon>Paenibacillaceae</taxon>
        <taxon>Paenibacillus</taxon>
    </lineage>
</organism>
<protein>
    <submittedName>
        <fullName evidence="9">Endospore germination permease</fullName>
    </submittedName>
</protein>
<keyword evidence="7 8" id="KW-0472">Membrane</keyword>
<dbReference type="Gene3D" id="1.20.1740.10">
    <property type="entry name" value="Amino acid/polyamine transporter I"/>
    <property type="match status" value="1"/>
</dbReference>